<organism evidence="6">
    <name type="scientific">Dendroctonus ponderosae</name>
    <name type="common">Mountain pine beetle</name>
    <dbReference type="NCBI Taxonomy" id="77166"/>
    <lineage>
        <taxon>Eukaryota</taxon>
        <taxon>Metazoa</taxon>
        <taxon>Ecdysozoa</taxon>
        <taxon>Arthropoda</taxon>
        <taxon>Hexapoda</taxon>
        <taxon>Insecta</taxon>
        <taxon>Pterygota</taxon>
        <taxon>Neoptera</taxon>
        <taxon>Endopterygota</taxon>
        <taxon>Coleoptera</taxon>
        <taxon>Polyphaga</taxon>
        <taxon>Cucujiformia</taxon>
        <taxon>Curculionidae</taxon>
        <taxon>Scolytinae</taxon>
        <taxon>Dendroctonus</taxon>
    </lineage>
</organism>
<comment type="similarity">
    <text evidence="5">Belongs to the troponin C family.</text>
</comment>
<sequence length="302" mass="33851">MSSDDDQKMAVIRKAFQMFDTTKTGFIETVKIATILNTMGQLFDEEELNSLIRKNDPDHSGKINFDGFAEIASHFLEEDDDANTQQELKEAFRLYDREGNGYITTGTLKEILAALDDNLNSRDLDGIIAEIDTDGSGTVDFDVLCNCTRPEPASDDEQKLAIIRKAFQMFDTSKSGFIETVKIATILNTMGQLFDEAELNNLIRKNDSDHSGKVNFDGFCDIAIHFLEEDDAESTQQELKEAFRLYDKEGNGYITTGTLKEILRALDDKLTTRELDGIIAEIDTDGSGTVDFDEFMEMMTGD</sequence>
<dbReference type="Gene3D" id="1.10.238.10">
    <property type="entry name" value="EF-hand"/>
    <property type="match status" value="4"/>
</dbReference>
<name>N6TYC2_DENPD</name>
<dbReference type="InterPro" id="IPR011992">
    <property type="entry name" value="EF-hand-dom_pair"/>
</dbReference>
<keyword evidence="3" id="KW-0106">Calcium</keyword>
<reference evidence="6" key="1">
    <citation type="journal article" date="2013" name="Genome Biol.">
        <title>Draft genome of the mountain pine beetle, Dendroctonus ponderosae Hopkins, a major forest pest.</title>
        <authorList>
            <person name="Keeling C.I."/>
            <person name="Yuen M.M."/>
            <person name="Liao N.Y."/>
            <person name="Docking T.R."/>
            <person name="Chan S.K."/>
            <person name="Taylor G.A."/>
            <person name="Palmquist D.L."/>
            <person name="Jackman S.D."/>
            <person name="Nguyen A."/>
            <person name="Li M."/>
            <person name="Henderson H."/>
            <person name="Janes J.K."/>
            <person name="Zhao Y."/>
            <person name="Pandoh P."/>
            <person name="Moore R."/>
            <person name="Sperling F.A."/>
            <person name="Huber D.P."/>
            <person name="Birol I."/>
            <person name="Jones S.J."/>
            <person name="Bohlmann J."/>
        </authorList>
    </citation>
    <scope>NUCLEOTIDE SEQUENCE</scope>
</reference>
<keyword evidence="4" id="KW-0514">Muscle protein</keyword>
<dbReference type="HOGENOM" id="CLU_922178_0_0_1"/>
<dbReference type="FunFam" id="1.10.238.10:FF:000001">
    <property type="entry name" value="Calmodulin 1"/>
    <property type="match status" value="1"/>
</dbReference>
<evidence type="ECO:0000313" key="6">
    <source>
        <dbReference type="EMBL" id="ENN71297.1"/>
    </source>
</evidence>
<dbReference type="InterPro" id="IPR002048">
    <property type="entry name" value="EF_hand_dom"/>
</dbReference>
<dbReference type="PANTHER" id="PTHR23048">
    <property type="entry name" value="MYOSIN LIGHT CHAIN 1, 3"/>
    <property type="match status" value="1"/>
</dbReference>
<dbReference type="PANTHER" id="PTHR23048:SF0">
    <property type="entry name" value="CALMODULIN LIKE 3"/>
    <property type="match status" value="1"/>
</dbReference>
<dbReference type="OrthoDB" id="26525at2759"/>
<evidence type="ECO:0000256" key="5">
    <source>
        <dbReference type="ARBA" id="ARBA00038202"/>
    </source>
</evidence>
<gene>
    <name evidence="6" type="ORF">YQE_12222</name>
</gene>
<dbReference type="SMART" id="SM00054">
    <property type="entry name" value="EFh"/>
    <property type="match status" value="8"/>
</dbReference>
<dbReference type="InterPro" id="IPR018247">
    <property type="entry name" value="EF_Hand_1_Ca_BS"/>
</dbReference>
<dbReference type="PROSITE" id="PS50222">
    <property type="entry name" value="EF_HAND_2"/>
    <property type="match status" value="8"/>
</dbReference>
<accession>N6TYC2</accession>
<evidence type="ECO:0000256" key="3">
    <source>
        <dbReference type="ARBA" id="ARBA00022837"/>
    </source>
</evidence>
<dbReference type="OMA" id="NENVEFG"/>
<dbReference type="GO" id="GO:0016460">
    <property type="term" value="C:myosin II complex"/>
    <property type="evidence" value="ECO:0007669"/>
    <property type="project" value="TreeGrafter"/>
</dbReference>
<proteinExistence type="inferred from homology"/>
<dbReference type="FunFam" id="1.10.238.10:FF:000103">
    <property type="entry name" value="Troponin C Ib"/>
    <property type="match status" value="1"/>
</dbReference>
<dbReference type="SUPFAM" id="SSF47473">
    <property type="entry name" value="EF-hand"/>
    <property type="match status" value="2"/>
</dbReference>
<dbReference type="Pfam" id="PF13499">
    <property type="entry name" value="EF-hand_7"/>
    <property type="match status" value="4"/>
</dbReference>
<keyword evidence="1" id="KW-0479">Metal-binding</keyword>
<evidence type="ECO:0000256" key="2">
    <source>
        <dbReference type="ARBA" id="ARBA00022737"/>
    </source>
</evidence>
<dbReference type="EMBL" id="KB741277">
    <property type="protein sequence ID" value="ENN71297.1"/>
    <property type="molecule type" value="Genomic_DNA"/>
</dbReference>
<feature type="non-terminal residue" evidence="6">
    <location>
        <position position="1"/>
    </location>
</feature>
<dbReference type="GO" id="GO:0005509">
    <property type="term" value="F:calcium ion binding"/>
    <property type="evidence" value="ECO:0007669"/>
    <property type="project" value="InterPro"/>
</dbReference>
<dbReference type="AlphaFoldDB" id="N6TYC2"/>
<dbReference type="CDD" id="cd00051">
    <property type="entry name" value="EFh"/>
    <property type="match status" value="2"/>
</dbReference>
<dbReference type="InterPro" id="IPR050230">
    <property type="entry name" value="CALM/Myosin/TropC-like"/>
</dbReference>
<dbReference type="PROSITE" id="PS00018">
    <property type="entry name" value="EF_HAND_1"/>
    <property type="match status" value="1"/>
</dbReference>
<keyword evidence="2" id="KW-0677">Repeat</keyword>
<protein>
    <submittedName>
        <fullName evidence="6">Uncharacterized protein</fullName>
    </submittedName>
</protein>
<evidence type="ECO:0000256" key="4">
    <source>
        <dbReference type="ARBA" id="ARBA00023179"/>
    </source>
</evidence>
<evidence type="ECO:0000256" key="1">
    <source>
        <dbReference type="ARBA" id="ARBA00022723"/>
    </source>
</evidence>